<evidence type="ECO:0000256" key="3">
    <source>
        <dbReference type="ARBA" id="ARBA00022723"/>
    </source>
</evidence>
<feature type="binding site" evidence="8">
    <location>
        <begin position="92"/>
        <end position="95"/>
    </location>
    <ligand>
        <name>substrate</name>
    </ligand>
</feature>
<comment type="pathway">
    <text evidence="8">Purine metabolism; IMP biosynthesis via de novo pathway; 5-amino-1-(5-phospho-D-ribosyl)imidazole from N(2)-formyl-N(1)-(5-phospho-D-ribosyl)glycinamide: step 1/2.</text>
</comment>
<evidence type="ECO:0000256" key="8">
    <source>
        <dbReference type="HAMAP-Rule" id="MF_00420"/>
    </source>
</evidence>
<feature type="domain" description="PurM-like C-terminal" evidence="10">
    <location>
        <begin position="200"/>
        <end position="351"/>
    </location>
</feature>
<comment type="catalytic activity">
    <reaction evidence="8">
        <text>N(2)-formyl-N(1)-(5-phospho-beta-D-ribosyl)glycinamide + L-glutamine + ATP + H2O = 2-formamido-N(1)-(5-O-phospho-beta-D-ribosyl)acetamidine + L-glutamate + ADP + phosphate + H(+)</text>
        <dbReference type="Rhea" id="RHEA:17129"/>
        <dbReference type="ChEBI" id="CHEBI:15377"/>
        <dbReference type="ChEBI" id="CHEBI:15378"/>
        <dbReference type="ChEBI" id="CHEBI:29985"/>
        <dbReference type="ChEBI" id="CHEBI:30616"/>
        <dbReference type="ChEBI" id="CHEBI:43474"/>
        <dbReference type="ChEBI" id="CHEBI:58359"/>
        <dbReference type="ChEBI" id="CHEBI:147286"/>
        <dbReference type="ChEBI" id="CHEBI:147287"/>
        <dbReference type="ChEBI" id="CHEBI:456216"/>
        <dbReference type="EC" id="6.3.5.3"/>
    </reaction>
</comment>
<dbReference type="InterPro" id="IPR036921">
    <property type="entry name" value="PurM-like_N_sf"/>
</dbReference>
<feature type="domain" description="PurM-like N-terminal" evidence="9">
    <location>
        <begin position="440"/>
        <end position="562"/>
    </location>
</feature>
<keyword evidence="1 8" id="KW-0963">Cytoplasm</keyword>
<dbReference type="EMBL" id="JAPDPJ010000011">
    <property type="protein sequence ID" value="MCW3786221.1"/>
    <property type="molecule type" value="Genomic_DNA"/>
</dbReference>
<keyword evidence="2 8" id="KW-0436">Ligase</keyword>
<keyword evidence="3 8" id="KW-0479">Metal-binding</keyword>
<dbReference type="PANTHER" id="PTHR43555:SF1">
    <property type="entry name" value="PHOSPHORIBOSYLFORMYLGLYCINAMIDINE SYNTHASE SUBUNIT PURL"/>
    <property type="match status" value="1"/>
</dbReference>
<keyword evidence="6 8" id="KW-0067">ATP-binding</keyword>
<dbReference type="Proteomes" id="UP001209229">
    <property type="component" value="Unassembled WGS sequence"/>
</dbReference>
<dbReference type="Pfam" id="PF02769">
    <property type="entry name" value="AIRS_C"/>
    <property type="match status" value="2"/>
</dbReference>
<dbReference type="GO" id="GO:0004642">
    <property type="term" value="F:phosphoribosylformylglycinamidine synthase activity"/>
    <property type="evidence" value="ECO:0007669"/>
    <property type="project" value="UniProtKB-UniRule"/>
</dbReference>
<dbReference type="GO" id="GO:0005737">
    <property type="term" value="C:cytoplasm"/>
    <property type="evidence" value="ECO:0007669"/>
    <property type="project" value="UniProtKB-SubCell"/>
</dbReference>
<feature type="active site" description="Proton acceptor" evidence="8">
    <location>
        <position position="93"/>
    </location>
</feature>
<feature type="binding site" evidence="8">
    <location>
        <position position="49"/>
    </location>
    <ligand>
        <name>ATP</name>
        <dbReference type="ChEBI" id="CHEBI:30616"/>
    </ligand>
</feature>
<dbReference type="GO" id="GO:0006189">
    <property type="term" value="P:'de novo' IMP biosynthetic process"/>
    <property type="evidence" value="ECO:0007669"/>
    <property type="project" value="UniProtKB-UniRule"/>
</dbReference>
<evidence type="ECO:0000259" key="9">
    <source>
        <dbReference type="Pfam" id="PF00586"/>
    </source>
</evidence>
<feature type="binding site" evidence="8">
    <location>
        <position position="238"/>
    </location>
    <ligand>
        <name>substrate</name>
    </ligand>
</feature>
<evidence type="ECO:0000256" key="5">
    <source>
        <dbReference type="ARBA" id="ARBA00022755"/>
    </source>
</evidence>
<evidence type="ECO:0000259" key="11">
    <source>
        <dbReference type="Pfam" id="PF18072"/>
    </source>
</evidence>
<keyword evidence="7 8" id="KW-0460">Magnesium</keyword>
<name>A0AAE3M2U5_9BACT</name>
<dbReference type="GO" id="GO:0000287">
    <property type="term" value="F:magnesium ion binding"/>
    <property type="evidence" value="ECO:0007669"/>
    <property type="project" value="UniProtKB-UniRule"/>
</dbReference>
<dbReference type="Gene3D" id="3.30.1330.10">
    <property type="entry name" value="PurM-like, N-terminal domain"/>
    <property type="match status" value="2"/>
</dbReference>
<dbReference type="CDD" id="cd02204">
    <property type="entry name" value="PurL_repeat2"/>
    <property type="match status" value="1"/>
</dbReference>
<dbReference type="NCBIfam" id="TIGR01736">
    <property type="entry name" value="FGAM_synth_II"/>
    <property type="match status" value="1"/>
</dbReference>
<feature type="binding site" evidence="8">
    <location>
        <position position="89"/>
    </location>
    <ligand>
        <name>ATP</name>
        <dbReference type="ChEBI" id="CHEBI:30616"/>
    </ligand>
</feature>
<evidence type="ECO:0000256" key="4">
    <source>
        <dbReference type="ARBA" id="ARBA00022741"/>
    </source>
</evidence>
<comment type="function">
    <text evidence="8">Part of the phosphoribosylformylglycinamidine synthase complex involved in the purines biosynthetic pathway. Catalyzes the ATP-dependent conversion of formylglycinamide ribonucleotide (FGAR) and glutamine to yield formylglycinamidine ribonucleotide (FGAM) and glutamate. The FGAM synthase complex is composed of three subunits. PurQ produces an ammonia molecule by converting glutamine to glutamate. PurL transfers the ammonia molecule to FGAR to form FGAM in an ATP-dependent manner. PurS interacts with PurQ and PurL and is thought to assist in the transfer of the ammonia molecule from PurQ to PurL.</text>
</comment>
<dbReference type="EC" id="6.3.5.3" evidence="8"/>
<dbReference type="Gene3D" id="3.90.650.10">
    <property type="entry name" value="PurM-like C-terminal domain"/>
    <property type="match status" value="2"/>
</dbReference>
<feature type="active site" evidence="8">
    <location>
        <position position="46"/>
    </location>
</feature>
<gene>
    <name evidence="8 12" type="primary">purL</name>
    <name evidence="12" type="ORF">OM075_07075</name>
</gene>
<feature type="binding site" evidence="8">
    <location>
        <position position="534"/>
    </location>
    <ligand>
        <name>Mg(2+)</name>
        <dbReference type="ChEBI" id="CHEBI:18420"/>
        <label>1</label>
    </ligand>
</feature>
<dbReference type="RefSeq" id="WP_301189787.1">
    <property type="nucleotide sequence ID" value="NZ_JAPDPJ010000011.1"/>
</dbReference>
<dbReference type="GO" id="GO:0005524">
    <property type="term" value="F:ATP binding"/>
    <property type="evidence" value="ECO:0007669"/>
    <property type="project" value="UniProtKB-UniRule"/>
</dbReference>
<dbReference type="InterPro" id="IPR010918">
    <property type="entry name" value="PurM-like_C_dom"/>
</dbReference>
<dbReference type="SUPFAM" id="SSF55326">
    <property type="entry name" value="PurM N-terminal domain-like"/>
    <property type="match status" value="2"/>
</dbReference>
<comment type="caution">
    <text evidence="8">Lacks conserved residue(s) required for the propagation of feature annotation.</text>
</comment>
<comment type="subunit">
    <text evidence="8">Monomer. Part of the FGAM synthase complex composed of 1 PurL, 1 PurQ and 2 PurS subunits.</text>
</comment>
<proteinExistence type="inferred from homology"/>
<sequence>MNSNITSSGSENIDLTHAEIDLISEILKREPNQLELDMFSRLWTEHASYKNSLKWLGKLPKTGDNVIVKAGDESAGAIDIGDGYVCVFKMESHNHPCSIQPRLGASTGMRVVTRDVFSMGAKPVAFLDSLRFGDGERDTARWLFSEVINGIKDFEENMKVPVVGGEVGFDKGFNSNPIVNNMTVGIAKKEDLISGVAAEEGQLILVVGALTGKEGVDNDVFSADVISGNGTEAITYDQMLDSNIEKSLLKAVKSLNEKKLVVGIQTIGAGGIAGAATEMAARGNSGMEIDCSKIPVREDNLDEREKLLSETWGRILLCIDKDDLAKVSEILQPMQVAFSVIGKVNKTDKLTCKSDGELLAEIPVTYVGLGGKAPIYEREIQEPGENVIKELMIDDVPEPDHYPKVIADLMNSLNIVSKSYLMDTFDQALHKDSMSNKYPSDAAFVKVEEADKTLALTVDCNSYYVEANPYVGAQIAVAEAARNIICGGGVPLAVTDCLNFGNPYDPEVFWQFTQSVEGLSNACKALNTPVVSGNVSFYNQSSQEGRLKAISPCPVIGMVGVVESKDHHTVLTYKHKGDMIFLIGQSKDDINASEYLNFYHKMKSHAAPYFNMEEELEVQEVVKQLIRNKLVRSVHDVSSGGLFFNMLESSLPLGFGFDITTDAEVRKDAFLFGEAQSRVVVSVSPEKQDDFVDFMLEADTPFSALGHVTKGEIRIDDESYGFIDDYKEKISTQLKKWIDREV</sequence>
<feature type="binding site" evidence="8">
    <location>
        <position position="536"/>
    </location>
    <ligand>
        <name>substrate</name>
    </ligand>
</feature>
<comment type="similarity">
    <text evidence="8">Belongs to the FGAMS family.</text>
</comment>
<comment type="caution">
    <text evidence="12">The sequence shown here is derived from an EMBL/GenBank/DDBJ whole genome shotgun (WGS) entry which is preliminary data.</text>
</comment>
<evidence type="ECO:0000256" key="1">
    <source>
        <dbReference type="ARBA" id="ARBA00022490"/>
    </source>
</evidence>
<feature type="binding site" evidence="8">
    <location>
        <position position="91"/>
    </location>
    <ligand>
        <name>Mg(2+)</name>
        <dbReference type="ChEBI" id="CHEBI:18420"/>
        <label>1</label>
    </ligand>
</feature>
<dbReference type="InterPro" id="IPR016188">
    <property type="entry name" value="PurM-like_N"/>
</dbReference>
<feature type="domain" description="PurM-like C-terminal" evidence="10">
    <location>
        <begin position="576"/>
        <end position="712"/>
    </location>
</feature>
<feature type="binding site" evidence="8">
    <location>
        <position position="114"/>
    </location>
    <ligand>
        <name>substrate</name>
    </ligand>
</feature>
<evidence type="ECO:0000256" key="6">
    <source>
        <dbReference type="ARBA" id="ARBA00022840"/>
    </source>
</evidence>
<dbReference type="Pfam" id="PF18072">
    <property type="entry name" value="FGAR-AT_linker"/>
    <property type="match status" value="1"/>
</dbReference>
<dbReference type="AlphaFoldDB" id="A0AAE3M2U5"/>
<feature type="binding site" evidence="8">
    <location>
        <position position="533"/>
    </location>
    <ligand>
        <name>ATP</name>
        <dbReference type="ChEBI" id="CHEBI:30616"/>
    </ligand>
</feature>
<dbReference type="PIRSF" id="PIRSF001587">
    <property type="entry name" value="FGAM_synthase_II"/>
    <property type="match status" value="1"/>
</dbReference>
<protein>
    <recommendedName>
        <fullName evidence="8">Phosphoribosylformylglycinamidine synthase subunit PurL</fullName>
        <shortName evidence="8">FGAM synthase</shortName>
        <ecNumber evidence="8">6.3.5.3</ecNumber>
    </recommendedName>
    <alternativeName>
        <fullName evidence="8">Formylglycinamide ribonucleotide amidotransferase subunit II</fullName>
        <shortName evidence="8">FGAR amidotransferase II</shortName>
        <shortName evidence="8">FGAR-AT II</shortName>
    </alternativeName>
    <alternativeName>
        <fullName evidence="8">Glutamine amidotransferase PurL</fullName>
    </alternativeName>
    <alternativeName>
        <fullName evidence="8">Phosphoribosylformylglycinamidine synthase subunit II</fullName>
    </alternativeName>
</protein>
<organism evidence="12 13">
    <name type="scientific">Plebeiibacterium sediminum</name>
    <dbReference type="NCBI Taxonomy" id="2992112"/>
    <lineage>
        <taxon>Bacteria</taxon>
        <taxon>Pseudomonadati</taxon>
        <taxon>Bacteroidota</taxon>
        <taxon>Bacteroidia</taxon>
        <taxon>Marinilabiliales</taxon>
        <taxon>Marinilabiliaceae</taxon>
        <taxon>Plebeiibacterium</taxon>
    </lineage>
</organism>
<feature type="domain" description="PurM-like N-terminal" evidence="9">
    <location>
        <begin position="73"/>
        <end position="187"/>
    </location>
</feature>
<accession>A0AAE3M2U5</accession>
<feature type="binding site" evidence="8">
    <location>
        <position position="115"/>
    </location>
    <ligand>
        <name>Mg(2+)</name>
        <dbReference type="ChEBI" id="CHEBI:18420"/>
        <label>2</label>
    </ligand>
</feature>
<evidence type="ECO:0000259" key="10">
    <source>
        <dbReference type="Pfam" id="PF02769"/>
    </source>
</evidence>
<keyword evidence="4 8" id="KW-0547">Nucleotide-binding</keyword>
<keyword evidence="13" id="KW-1185">Reference proteome</keyword>
<evidence type="ECO:0000256" key="7">
    <source>
        <dbReference type="ARBA" id="ARBA00022842"/>
    </source>
</evidence>
<evidence type="ECO:0000313" key="13">
    <source>
        <dbReference type="Proteomes" id="UP001209229"/>
    </source>
</evidence>
<dbReference type="InterPro" id="IPR041609">
    <property type="entry name" value="PurL_linker"/>
</dbReference>
<dbReference type="InterPro" id="IPR010074">
    <property type="entry name" value="PRibForGlyAmidine_synth_PurL"/>
</dbReference>
<feature type="domain" description="Phosphoribosylformylglycinamidine synthase linker" evidence="11">
    <location>
        <begin position="10"/>
        <end position="50"/>
    </location>
</feature>
<dbReference type="HAMAP" id="MF_00420">
    <property type="entry name" value="PurL_2"/>
    <property type="match status" value="1"/>
</dbReference>
<dbReference type="PANTHER" id="PTHR43555">
    <property type="entry name" value="PHOSPHORIBOSYLFORMYLGLYCINAMIDINE SYNTHASE SUBUNIT PURL"/>
    <property type="match status" value="1"/>
</dbReference>
<dbReference type="SUPFAM" id="SSF56042">
    <property type="entry name" value="PurM C-terminal domain-like"/>
    <property type="match status" value="2"/>
</dbReference>
<keyword evidence="5 8" id="KW-0658">Purine biosynthesis</keyword>
<evidence type="ECO:0000313" key="12">
    <source>
        <dbReference type="EMBL" id="MCW3786221.1"/>
    </source>
</evidence>
<feature type="binding site" evidence="8">
    <location>
        <position position="496"/>
    </location>
    <ligand>
        <name>ATP</name>
        <dbReference type="ChEBI" id="CHEBI:30616"/>
    </ligand>
</feature>
<comment type="subcellular location">
    <subcellularLocation>
        <location evidence="8">Cytoplasm</location>
    </subcellularLocation>
</comment>
<dbReference type="Pfam" id="PF00586">
    <property type="entry name" value="AIRS"/>
    <property type="match status" value="2"/>
</dbReference>
<evidence type="ECO:0000256" key="2">
    <source>
        <dbReference type="ARBA" id="ARBA00022598"/>
    </source>
</evidence>
<reference evidence="12" key="1">
    <citation type="submission" date="2022-10" db="EMBL/GenBank/DDBJ databases">
        <authorList>
            <person name="Yu W.X."/>
        </authorList>
    </citation>
    <scope>NUCLEOTIDE SEQUENCE</scope>
    <source>
        <strain evidence="12">AAT</strain>
    </source>
</reference>
<dbReference type="NCBIfam" id="NF002290">
    <property type="entry name" value="PRK01213.1"/>
    <property type="match status" value="1"/>
</dbReference>
<dbReference type="InterPro" id="IPR036676">
    <property type="entry name" value="PurM-like_C_sf"/>
</dbReference>